<keyword evidence="3" id="KW-0677">Repeat</keyword>
<evidence type="ECO:0000256" key="2">
    <source>
        <dbReference type="ARBA" id="ARBA00022679"/>
    </source>
</evidence>
<dbReference type="EMBL" id="BMES01000002">
    <property type="protein sequence ID" value="GGH24062.1"/>
    <property type="molecule type" value="Genomic_DNA"/>
</dbReference>
<evidence type="ECO:0000313" key="6">
    <source>
        <dbReference type="Proteomes" id="UP000603912"/>
    </source>
</evidence>
<evidence type="ECO:0000256" key="1">
    <source>
        <dbReference type="ARBA" id="ARBA00007274"/>
    </source>
</evidence>
<name>A0A917MJ18_9HYPH</name>
<dbReference type="InterPro" id="IPR011004">
    <property type="entry name" value="Trimer_LpxA-like_sf"/>
</dbReference>
<dbReference type="Gene3D" id="2.160.10.10">
    <property type="entry name" value="Hexapeptide repeat proteins"/>
    <property type="match status" value="1"/>
</dbReference>
<dbReference type="PANTHER" id="PTHR43300:SF11">
    <property type="entry name" value="ACETYLTRANSFERASE RV3034C-RELATED"/>
    <property type="match status" value="1"/>
</dbReference>
<accession>A0A917MJ18</accession>
<keyword evidence="2" id="KW-0808">Transferase</keyword>
<protein>
    <recommendedName>
        <fullName evidence="7">Acetyltransferase</fullName>
    </recommendedName>
</protein>
<sequence>MILFGVRSPLACEYEETCHRLGLIITAAVSLNGIPRLVDRSVVVELDVLLSEHTSDVFLACAFAPTRRAALVKQAADLGLTLAPALVDPTVITARTVRVGAGTFINAGCVIGALSIIGEGVLVNRATSLGHHTVLGDFVSIGPGATLAGNVHVGAGAMIGAGSVILPDVRIGEGALVAAGSVVRRNVPDGAYVAGQPAIEKLFDPTRSSLHVEGGE</sequence>
<dbReference type="InterPro" id="IPR050179">
    <property type="entry name" value="Trans_hexapeptide_repeat"/>
</dbReference>
<dbReference type="AlphaFoldDB" id="A0A917MJ18"/>
<dbReference type="Proteomes" id="UP000603912">
    <property type="component" value="Unassembled WGS sequence"/>
</dbReference>
<evidence type="ECO:0000256" key="3">
    <source>
        <dbReference type="ARBA" id="ARBA00022737"/>
    </source>
</evidence>
<evidence type="ECO:0000313" key="5">
    <source>
        <dbReference type="EMBL" id="GGH24062.1"/>
    </source>
</evidence>
<dbReference type="PROSITE" id="PS00101">
    <property type="entry name" value="HEXAPEP_TRANSFERASES"/>
    <property type="match status" value="1"/>
</dbReference>
<evidence type="ECO:0000256" key="4">
    <source>
        <dbReference type="ARBA" id="ARBA00023315"/>
    </source>
</evidence>
<dbReference type="Pfam" id="PF00132">
    <property type="entry name" value="Hexapep"/>
    <property type="match status" value="1"/>
</dbReference>
<reference evidence="5" key="1">
    <citation type="journal article" date="2014" name="Int. J. Syst. Evol. Microbiol.">
        <title>Complete genome sequence of Corynebacterium casei LMG S-19264T (=DSM 44701T), isolated from a smear-ripened cheese.</title>
        <authorList>
            <consortium name="US DOE Joint Genome Institute (JGI-PGF)"/>
            <person name="Walter F."/>
            <person name="Albersmeier A."/>
            <person name="Kalinowski J."/>
            <person name="Ruckert C."/>
        </authorList>
    </citation>
    <scope>NUCLEOTIDE SEQUENCE</scope>
    <source>
        <strain evidence="5">CGMCC 1.12214</strain>
    </source>
</reference>
<proteinExistence type="inferred from homology"/>
<gene>
    <name evidence="5" type="ORF">GCM10007036_30190</name>
</gene>
<evidence type="ECO:0008006" key="7">
    <source>
        <dbReference type="Google" id="ProtNLM"/>
    </source>
</evidence>
<dbReference type="CDD" id="cd03360">
    <property type="entry name" value="LbH_AT_putative"/>
    <property type="match status" value="1"/>
</dbReference>
<dbReference type="RefSeq" id="WP_188518556.1">
    <property type="nucleotide sequence ID" value="NZ_BMES01000002.1"/>
</dbReference>
<dbReference type="InterPro" id="IPR001451">
    <property type="entry name" value="Hexapep"/>
</dbReference>
<reference evidence="5" key="2">
    <citation type="submission" date="2020-09" db="EMBL/GenBank/DDBJ databases">
        <authorList>
            <person name="Sun Q."/>
            <person name="Zhou Y."/>
        </authorList>
    </citation>
    <scope>NUCLEOTIDE SEQUENCE</scope>
    <source>
        <strain evidence="5">CGMCC 1.12214</strain>
    </source>
</reference>
<keyword evidence="6" id="KW-1185">Reference proteome</keyword>
<comment type="caution">
    <text evidence="5">The sequence shown here is derived from an EMBL/GenBank/DDBJ whole genome shotgun (WGS) entry which is preliminary data.</text>
</comment>
<dbReference type="SUPFAM" id="SSF51161">
    <property type="entry name" value="Trimeric LpxA-like enzymes"/>
    <property type="match status" value="1"/>
</dbReference>
<keyword evidence="4" id="KW-0012">Acyltransferase</keyword>
<dbReference type="InterPro" id="IPR018357">
    <property type="entry name" value="Hexapep_transf_CS"/>
</dbReference>
<dbReference type="GO" id="GO:0016746">
    <property type="term" value="F:acyltransferase activity"/>
    <property type="evidence" value="ECO:0007669"/>
    <property type="project" value="UniProtKB-KW"/>
</dbReference>
<comment type="similarity">
    <text evidence="1">Belongs to the transferase hexapeptide repeat family.</text>
</comment>
<organism evidence="5 6">
    <name type="scientific">Alsobacter metallidurans</name>
    <dbReference type="NCBI Taxonomy" id="340221"/>
    <lineage>
        <taxon>Bacteria</taxon>
        <taxon>Pseudomonadati</taxon>
        <taxon>Pseudomonadota</taxon>
        <taxon>Alphaproteobacteria</taxon>
        <taxon>Hyphomicrobiales</taxon>
        <taxon>Alsobacteraceae</taxon>
        <taxon>Alsobacter</taxon>
    </lineage>
</organism>
<dbReference type="InterPro" id="IPR020019">
    <property type="entry name" value="AcTrfase_PglD-like"/>
</dbReference>
<dbReference type="PANTHER" id="PTHR43300">
    <property type="entry name" value="ACETYLTRANSFERASE"/>
    <property type="match status" value="1"/>
</dbReference>